<reference evidence="3 4" key="1">
    <citation type="submission" date="2019-03" db="EMBL/GenBank/DDBJ databases">
        <title>Genome sequence of Sphingomonas sp. 17J27-24.</title>
        <authorList>
            <person name="Kim M."/>
            <person name="Maeng S."/>
            <person name="Sathiyaraj S."/>
        </authorList>
    </citation>
    <scope>NUCLEOTIDE SEQUENCE [LARGE SCALE GENOMIC DNA]</scope>
    <source>
        <strain evidence="3 4">17J27-24</strain>
    </source>
</reference>
<evidence type="ECO:0000256" key="1">
    <source>
        <dbReference type="ARBA" id="ARBA00022729"/>
    </source>
</evidence>
<dbReference type="Proteomes" id="UP000298213">
    <property type="component" value="Unassembled WGS sequence"/>
</dbReference>
<gene>
    <name evidence="3" type="ORF">E2493_03645</name>
</gene>
<dbReference type="NCBIfam" id="TIGR02601">
    <property type="entry name" value="autotrns_rpt"/>
    <property type="match status" value="14"/>
</dbReference>
<dbReference type="EMBL" id="SPDV01000004">
    <property type="protein sequence ID" value="TFI59710.1"/>
    <property type="molecule type" value="Genomic_DNA"/>
</dbReference>
<accession>A0A4Y8ZUL8</accession>
<dbReference type="SUPFAM" id="SSF103515">
    <property type="entry name" value="Autotransporter"/>
    <property type="match status" value="1"/>
</dbReference>
<comment type="caution">
    <text evidence="3">The sequence shown here is derived from an EMBL/GenBank/DDBJ whole genome shotgun (WGS) entry which is preliminary data.</text>
</comment>
<name>A0A4Y8ZUL8_9SPHN</name>
<dbReference type="Pfam" id="PF12951">
    <property type="entry name" value="PATR"/>
    <property type="match status" value="18"/>
</dbReference>
<evidence type="ECO:0000313" key="4">
    <source>
        <dbReference type="Proteomes" id="UP000298213"/>
    </source>
</evidence>
<feature type="domain" description="Autotransporter" evidence="2">
    <location>
        <begin position="2951"/>
        <end position="3232"/>
    </location>
</feature>
<dbReference type="InterPro" id="IPR051551">
    <property type="entry name" value="Autotransporter_adhesion"/>
</dbReference>
<dbReference type="OrthoDB" id="7195851at2"/>
<dbReference type="Gene3D" id="2.160.20.20">
    <property type="match status" value="2"/>
</dbReference>
<feature type="non-terminal residue" evidence="3">
    <location>
        <position position="1"/>
    </location>
</feature>
<evidence type="ECO:0000259" key="2">
    <source>
        <dbReference type="PROSITE" id="PS51208"/>
    </source>
</evidence>
<dbReference type="InterPro" id="IPR005546">
    <property type="entry name" value="Autotransporte_beta"/>
</dbReference>
<organism evidence="3 4">
    <name type="scientific">Sphingomonas parva</name>
    <dbReference type="NCBI Taxonomy" id="2555898"/>
    <lineage>
        <taxon>Bacteria</taxon>
        <taxon>Pseudomonadati</taxon>
        <taxon>Pseudomonadota</taxon>
        <taxon>Alphaproteobacteria</taxon>
        <taxon>Sphingomonadales</taxon>
        <taxon>Sphingomonadaceae</taxon>
        <taxon>Sphingomonas</taxon>
    </lineage>
</organism>
<keyword evidence="1" id="KW-0732">Signal</keyword>
<dbReference type="InterPro" id="IPR036709">
    <property type="entry name" value="Autotransporte_beta_dom_sf"/>
</dbReference>
<protein>
    <recommendedName>
        <fullName evidence="2">Autotransporter domain-containing protein</fullName>
    </recommendedName>
</protein>
<dbReference type="InterPro" id="IPR011050">
    <property type="entry name" value="Pectin_lyase_fold/virulence"/>
</dbReference>
<dbReference type="InterPro" id="IPR012332">
    <property type="entry name" value="Autotransporter_pectin_lyase_C"/>
</dbReference>
<keyword evidence="4" id="KW-1185">Reference proteome</keyword>
<proteinExistence type="predicted"/>
<dbReference type="PANTHER" id="PTHR35037">
    <property type="entry name" value="C-TERMINAL REGION OF AIDA-LIKE PROTEIN"/>
    <property type="match status" value="1"/>
</dbReference>
<dbReference type="SUPFAM" id="SSF51126">
    <property type="entry name" value="Pectin lyase-like"/>
    <property type="match status" value="9"/>
</dbReference>
<sequence length="3232" mass="314124">WEGGESSSILSAAAGQTLTFTGVLGVFNTTGAPASLRFGSATDSGTIVLAPSFTSLSVGDPGGLLAVEGGILRAGAGTSGLPFLANHLAVTRIDAGATLDFNGANFSVNSIKNLQGSGTLTNSGATVIRSGNFSGTVAGAGGITKTGSGILTLSGPRTFTGPVRIDDGLLHLAAAPGISAAASGPTVRYDDGIVNASGLVLGADLVTLEVASGTATQSGGLSEVDGPNGIEKIGAGMLILGGPGSYTGTSRLSAGGVTLGDASALGTGGIAISGGSLRSTATGTLANSLRWEGGESSSILSAAAGQTLTFTGPVAVFNTVGAPASLRFGSATDSGTIILAPSFTSLSVGDPGGLLAVEGGILRAGAGTSGLPFLANHLAVTRIDTGATLDLTGANFLANSIKSLQGGGTLIIDGTAPIRSGDFAGTITGTGGVTKLGGDALILSGSNSFTGGLVIAGGTVSLGSDLAAGGSGSFIRTTGSVIDYADGVDNATPIEIASDTTQLQVLTGSATQSGVISEDAPPRGFEKIGDGILALTAVNTYTGTTTVSAGALAVSEHGNLGNNSGGGNDLVLDGATAGLLLTGNYSSDRKVTIGSAGGAIDTAGFDADFDETSSGEGVTFDGLLRKQGNGTLNLYGEGFGNGGLSIEQGTVALWADCGCGGNGAAGTGTITIAGGATLAAPLDPLEVLANDIVSAGSGATPALIDAHGDGNGTELTLEGTLSGGDFAFINSSFSDPDTDPRSAVFLTGNNTYGATSVGAGVRLTIGDRSAPSPTSGTLGTGAVHLAKHSALAFGRSDTMVVGNVIDGEGAVLQRGRGTTVLAASNSYSGRTRINRGTLQLGAEGALGTGGLTQEGGTLDLAGFDLTLTEVFGTGGRIRNSAAGTTSTLTLDVTGCDCDAYLGNILDGAGVVALVKQGSGSVLLAGNNDYSGGTLLSDGVLGTASDSALGTGGLVQTGGTLDIYGLLGLGSLAGTGGEITTSSGGPAILGVFGGTTTYAGTLRDGTGPNVLALTIGGSADLTLGGSNDFSGGTGILDGTLRLGAADAFGTGGLFQSGGTLDLNGFDLTLEEIFGFGGQIGNFATGTASTLTIDPFCGCAEYSGDLIDGGGTLAMVKTGPNDISLAGNNSYSGGTLLSDGGLIADSPNALGIGGLVQTGGELDVYYGALTISSLSGTGGRITTNSGGLGTLVVTGGTTSYAGTLRDGDGMLALTLSGSADLTLTGTNSLTGGIIVDGGSRLRLGANLAAGGAANFIETTGSVVSYANGVDNATPITIASDTTRLEVLGADSATQSGVIDEDAPGRGFEKIGTGTLTLSAANSYSGTTRISEGTLAVSNGGNLGDGSPGNGLVLDGATARLKGLGSFTMTRPIEIGGGGTIDPNGFAITLRGEISGGDLALGGAAGGNIQLYGDNSYGATTVAANTKVGVGMFEASGTLGSGKVTLADPSSWLLFGRTDDTIVGNVFTGSGLIQIGVSPGKTITLTGVAGGTDDFTGELWLNSGTTLLNGTLGDHVGRSARMTVGNGPSGAALSGGGTFLGDVFVTDNGVLAPGNSPGTLTIGGDLTLSGASVLNYELGQPGVVNGPNNDLIVVGGDLRLDGVLNVTAFGSGFGPGYYRLINYGGTLDDHLLSIGSMPAGFSPTVTTNVAGQVNLLFTDGATQLIQYWDGTDLTGASNANGGDGGAGTWTATSTNWTTPTGYSINDQWRKEVGVFAGAAAGLVTVDGTQAFQELRFQTDGYRLVPDGGGGALETTGGFSIIDTAADVTARLDLELEGAGGLTKAGAGTLVLGAAANYGGATSIAGGTLRTASDLVFASNVTDVDVSAGATFDVSGTLQEIGALSGGGGVLLGSGRLISSGSSSTFSGAITGDGTFRKVGSGLLTLTGTSQVGTLDIASGGALRIGATGSVTADLVDNRGSLTNAGAVVGPLFNAAAATVVNGGSITGDVTNSGSFSSTGSVEGNLANLGGASTLQNQMLGNIAVDSGSVTLTGTTTGIDGLDLGGGSVSLGGFATSIGSLSGTGGEVRIGGTILTVGSAGRTTSFAGTISQSGGLTKVGTGTLTLGGSNTYTGTTTISAGTLALSASGAITSNVVNDARFTSLGSVTGDLQNAGTARIQGRLSGDVANPGVVELTGTTIGVDDFANQGILSVLAGTSAINTLGGAGAVTFAGGNLSLGAANGSMTISGAIGGSSGSLTKTGTGPLTLSGANTFTGSTRVLGGTLAIASGSGLGGTVENQAVLQNGGRIGGLTTNSGSLSSIFVLTGLSNSGSAQVRGELNGAVANSGTLTLTGATTGIDALTQTTSGTFDLAGNDVTIGSLAGAGNVQLGSAALRLGGNEATTDFAGTIAGAGSVTKTGTGAFTLSGANSYAGGTAIEQGTLAIAASGSVAGDVGNSATFSNAGRVGGVLVNAGVASNSGTIGIGVGNLGGGQFTNSGTVNGGLGNATGARATNSGTITGGVSNLGELASSGTIGGTLDNSGTASLRGSIGGAFNQGSTGSAVLTGALSVAGNFTQAAPARLDLAGFDAQTRTISGAGTITLGSGTLTTGTDGVSTIFAGTISGAGRLVKTGAGNLILTGSNDIGGGTTISAGAVQIGNGGTTGTLGGPIVNNAFLIINRSDALTLAGPISGTGMVFHNGTGTTTLTGANSYSGGTRVSAGRLVGNTVSLQGDIRNDANLEFAQAVGGTYAGRITGTGMLEKTGAGLLTMSGDSGTFTGGTFVRGGGLNVAGSLARSVVTIGNGGTLFGNGIVGGIVAQAGGTVAPGNSVGVIHVAGDVTFAPGSTYLAEVDATGADLILATGRANLAGTIAVANSAPPVPFGTSYLLLHADFGRNGTFGTNSFSGFNAAYRPEILYTANDVLLRLAPNSLANIAAGTSFSPNQQSTLDRIDAAVVAGYSPQPLFPLYFLGAAGLPGGLDALSGEIYATTIRVLLDDRLVREATLDRLVALQRQPGDGDGAWFQAVRSWGSGDADGLGQAFDSDVQGFIAGLDHQGSFGTGSWQIGLQGHWLETKMGVDMLGSRAEVERAGAGIHVGFTAGGFAARMGANLAKLDLDVRRDAVFTGYNERMLGSGDGLMFQAFGEIGYSVPLSAAATIEPFASIAVTTVDFDPIVESGTAALEVRTGREALGLATIGVRGSARFGGEDSGFALDGSLGIRHAFGDRTATPMIALAAAPLQGGTIWSQQIDRHAVTGELDARYDFNPRISLSVGYSGVIGADARDHAAKAKLSIRF</sequence>
<dbReference type="PROSITE" id="PS51208">
    <property type="entry name" value="AUTOTRANSPORTER"/>
    <property type="match status" value="1"/>
</dbReference>
<evidence type="ECO:0000313" key="3">
    <source>
        <dbReference type="EMBL" id="TFI59710.1"/>
    </source>
</evidence>
<dbReference type="PANTHER" id="PTHR35037:SF7">
    <property type="entry name" value="AUTOTRANSPORTER"/>
    <property type="match status" value="1"/>
</dbReference>
<dbReference type="InterPro" id="IPR013425">
    <property type="entry name" value="Autotrns_rpt"/>
</dbReference>
<dbReference type="SMART" id="SM00869">
    <property type="entry name" value="Autotransporter"/>
    <property type="match status" value="1"/>
</dbReference>